<dbReference type="EC" id="3.4.24.-" evidence="9"/>
<dbReference type="GO" id="GO:0008237">
    <property type="term" value="F:metallopeptidase activity"/>
    <property type="evidence" value="ECO:0007669"/>
    <property type="project" value="UniProtKB-KW"/>
</dbReference>
<evidence type="ECO:0000313" key="10">
    <source>
        <dbReference type="Proteomes" id="UP001596391"/>
    </source>
</evidence>
<dbReference type="EMBL" id="JBHSWI010000001">
    <property type="protein sequence ID" value="MFC6646444.1"/>
    <property type="molecule type" value="Genomic_DNA"/>
</dbReference>
<evidence type="ECO:0000256" key="7">
    <source>
        <dbReference type="SAM" id="SignalP"/>
    </source>
</evidence>
<evidence type="ECO:0000259" key="8">
    <source>
        <dbReference type="Pfam" id="PF01435"/>
    </source>
</evidence>
<protein>
    <submittedName>
        <fullName evidence="9">M48 family metalloprotease</fullName>
        <ecNumber evidence="9">3.4.24.-</ecNumber>
    </submittedName>
</protein>
<dbReference type="Proteomes" id="UP001596391">
    <property type="component" value="Unassembled WGS sequence"/>
</dbReference>
<sequence>MAILRRAITFSLLSSMALTSVAQNNYSEKDKKKLGEIAQRPEVQATIAKRWSEIQRNDMQYAYNVNKSIEMARLAPSVFADYRSKYGELYDNPALSQYVTVIGQRLVPKGSNNLYAFRILLDPVPRAESISTGTIYVSSGLVSLLDNEAQLSYVLAHEIAHIEKGHEYERVRNSVLEQKLGEEKEADVNKKKALFTAVTAVAGAAMGASLNGAGGALAGAALGATGGLIASNFIFRNKFEPTEWNTVEENEADQLGLKYMLDQQYDAREVPKLLARLDHQTTTDARIGLGFMGNSKRVKERISYMQGAIGGEYKGVIEERLRSGGLKGSTPQFALLMADLKRDNGIASLDYDLFAMAKDNLMDAVALRSDDSRAQGALGRLLALTAQTPEDRREAMSHTLLAIKYDEKRGAYPEPFLDAAVLMMSSDKTGDSDAKIADNLKSYVALYQRDHAGALPADVLVIYDYLTQSGDTSFFLPPSSSISTRATGAVAIQTSATGTAIPDAPTLVKMTMDATGSSVRMVPAVADAPATKPAVKRTSAAKH</sequence>
<evidence type="ECO:0000256" key="6">
    <source>
        <dbReference type="ARBA" id="ARBA00023049"/>
    </source>
</evidence>
<dbReference type="PANTHER" id="PTHR22726">
    <property type="entry name" value="METALLOENDOPEPTIDASE OMA1"/>
    <property type="match status" value="1"/>
</dbReference>
<dbReference type="InterPro" id="IPR001915">
    <property type="entry name" value="Peptidase_M48"/>
</dbReference>
<evidence type="ECO:0000256" key="2">
    <source>
        <dbReference type="ARBA" id="ARBA00022670"/>
    </source>
</evidence>
<dbReference type="Gene3D" id="3.30.2010.10">
    <property type="entry name" value="Metalloproteases ('zincins'), catalytic domain"/>
    <property type="match status" value="1"/>
</dbReference>
<evidence type="ECO:0000256" key="3">
    <source>
        <dbReference type="ARBA" id="ARBA00022723"/>
    </source>
</evidence>
<dbReference type="InterPro" id="IPR051156">
    <property type="entry name" value="Mito/Outer_Membr_Metalloprot"/>
</dbReference>
<evidence type="ECO:0000256" key="5">
    <source>
        <dbReference type="ARBA" id="ARBA00022833"/>
    </source>
</evidence>
<keyword evidence="4 9" id="KW-0378">Hydrolase</keyword>
<name>A0ABW1ZBB3_9BACT</name>
<keyword evidence="2" id="KW-0645">Protease</keyword>
<keyword evidence="3" id="KW-0479">Metal-binding</keyword>
<comment type="caution">
    <text evidence="9">The sequence shown here is derived from an EMBL/GenBank/DDBJ whole genome shotgun (WGS) entry which is preliminary data.</text>
</comment>
<dbReference type="RefSeq" id="WP_263370113.1">
    <property type="nucleotide sequence ID" value="NZ_JAGSYD010000001.1"/>
</dbReference>
<feature type="signal peptide" evidence="7">
    <location>
        <begin position="1"/>
        <end position="22"/>
    </location>
</feature>
<evidence type="ECO:0000313" key="9">
    <source>
        <dbReference type="EMBL" id="MFC6646444.1"/>
    </source>
</evidence>
<evidence type="ECO:0000256" key="4">
    <source>
        <dbReference type="ARBA" id="ARBA00022801"/>
    </source>
</evidence>
<keyword evidence="6 9" id="KW-0482">Metalloprotease</keyword>
<reference evidence="10" key="1">
    <citation type="journal article" date="2019" name="Int. J. Syst. Evol. Microbiol.">
        <title>The Global Catalogue of Microorganisms (GCM) 10K type strain sequencing project: providing services to taxonomists for standard genome sequencing and annotation.</title>
        <authorList>
            <consortium name="The Broad Institute Genomics Platform"/>
            <consortium name="The Broad Institute Genome Sequencing Center for Infectious Disease"/>
            <person name="Wu L."/>
            <person name="Ma J."/>
        </authorList>
    </citation>
    <scope>NUCLEOTIDE SEQUENCE [LARGE SCALE GENOMIC DNA]</scope>
    <source>
        <strain evidence="10">CGMCC 1.16026</strain>
    </source>
</reference>
<evidence type="ECO:0000256" key="1">
    <source>
        <dbReference type="ARBA" id="ARBA00001947"/>
    </source>
</evidence>
<feature type="chain" id="PRO_5045457435" evidence="7">
    <location>
        <begin position="23"/>
        <end position="543"/>
    </location>
</feature>
<dbReference type="Pfam" id="PF01435">
    <property type="entry name" value="Peptidase_M48"/>
    <property type="match status" value="1"/>
</dbReference>
<dbReference type="PANTHER" id="PTHR22726:SF1">
    <property type="entry name" value="METALLOENDOPEPTIDASE OMA1, MITOCHONDRIAL"/>
    <property type="match status" value="1"/>
</dbReference>
<keyword evidence="5" id="KW-0862">Zinc</keyword>
<accession>A0ABW1ZBB3</accession>
<organism evidence="9 10">
    <name type="scientific">Granulicella cerasi</name>
    <dbReference type="NCBI Taxonomy" id="741063"/>
    <lineage>
        <taxon>Bacteria</taxon>
        <taxon>Pseudomonadati</taxon>
        <taxon>Acidobacteriota</taxon>
        <taxon>Terriglobia</taxon>
        <taxon>Terriglobales</taxon>
        <taxon>Acidobacteriaceae</taxon>
        <taxon>Granulicella</taxon>
    </lineage>
</organism>
<keyword evidence="10" id="KW-1185">Reference proteome</keyword>
<proteinExistence type="predicted"/>
<gene>
    <name evidence="9" type="ORF">ACFQBQ_12785</name>
</gene>
<feature type="domain" description="Peptidase M48" evidence="8">
    <location>
        <begin position="131"/>
        <end position="274"/>
    </location>
</feature>
<comment type="cofactor">
    <cofactor evidence="1">
        <name>Zn(2+)</name>
        <dbReference type="ChEBI" id="CHEBI:29105"/>
    </cofactor>
</comment>
<keyword evidence="7" id="KW-0732">Signal</keyword>